<dbReference type="SUPFAM" id="SSF57924">
    <property type="entry name" value="Inhibitor of apoptosis (IAP) repeat"/>
    <property type="match status" value="1"/>
</dbReference>
<feature type="compositionally biased region" description="Low complexity" evidence="1">
    <location>
        <begin position="170"/>
        <end position="193"/>
    </location>
</feature>
<feature type="region of interest" description="Disordered" evidence="1">
    <location>
        <begin position="1"/>
        <end position="49"/>
    </location>
</feature>
<gene>
    <name evidence="2" type="ORF">PROQFM164_S05g000380</name>
</gene>
<evidence type="ECO:0000313" key="3">
    <source>
        <dbReference type="Proteomes" id="UP000030686"/>
    </source>
</evidence>
<reference evidence="2" key="1">
    <citation type="journal article" date="2014" name="Nat. Commun.">
        <title>Multiple recent horizontal transfers of a large genomic region in cheese making fungi.</title>
        <authorList>
            <person name="Cheeseman K."/>
            <person name="Ropars J."/>
            <person name="Renault P."/>
            <person name="Dupont J."/>
            <person name="Gouzy J."/>
            <person name="Branca A."/>
            <person name="Abraham A.L."/>
            <person name="Ceppi M."/>
            <person name="Conseiller E."/>
            <person name="Debuchy R."/>
            <person name="Malagnac F."/>
            <person name="Goarin A."/>
            <person name="Silar P."/>
            <person name="Lacoste S."/>
            <person name="Sallet E."/>
            <person name="Bensimon A."/>
            <person name="Giraud T."/>
            <person name="Brygoo Y."/>
        </authorList>
    </citation>
    <scope>NUCLEOTIDE SEQUENCE [LARGE SCALE GENOMIC DNA]</scope>
    <source>
        <strain evidence="2">FM164</strain>
    </source>
</reference>
<dbReference type="AlphaFoldDB" id="W6R418"/>
<feature type="compositionally biased region" description="Polar residues" evidence="1">
    <location>
        <begin position="152"/>
        <end position="169"/>
    </location>
</feature>
<feature type="region of interest" description="Disordered" evidence="1">
    <location>
        <begin position="148"/>
        <end position="248"/>
    </location>
</feature>
<organism evidence="2 3">
    <name type="scientific">Penicillium roqueforti (strain FM164)</name>
    <dbReference type="NCBI Taxonomy" id="1365484"/>
    <lineage>
        <taxon>Eukaryota</taxon>
        <taxon>Fungi</taxon>
        <taxon>Dikarya</taxon>
        <taxon>Ascomycota</taxon>
        <taxon>Pezizomycotina</taxon>
        <taxon>Eurotiomycetes</taxon>
        <taxon>Eurotiomycetidae</taxon>
        <taxon>Eurotiales</taxon>
        <taxon>Aspergillaceae</taxon>
        <taxon>Penicillium</taxon>
    </lineage>
</organism>
<feature type="compositionally biased region" description="Low complexity" evidence="1">
    <location>
        <begin position="230"/>
        <end position="245"/>
    </location>
</feature>
<name>W6R418_PENRF</name>
<sequence length="357" mass="39528">MGMTTRSQPSPTPEAANPTISPEYPNVEDFSLAEDDSHDEDDSHVEDDSHDEDYFLVSITYDYSTITARARSFQGIVLAGATPLQLAQNGFYYRPSGVSNVACCFACQSTKHLSTFQCTPFEEVQQLHEEDCIWQIISCDLKHHLGTPNKPPSSTTAFSSPKRSTPTAESSTQTTDDSSTKSQTQSTPIPSTTAKERLNTNLDCRSHPLPAIIDPEPQQPPTAHSPQPHQTIPSITSSSQNQQTTYASVLQRPVTSIPRPTPPVQDPFLPANPILTIEDLHLRFHNKPSPFQLDNKASQRSIKRTRNKTASVTQSLSRFLASALPAFSRFLTEMQPKSDTSYPSHPQFHYSRAMRAA</sequence>
<feature type="region of interest" description="Disordered" evidence="1">
    <location>
        <begin position="336"/>
        <end position="357"/>
    </location>
</feature>
<proteinExistence type="predicted"/>
<evidence type="ECO:0000256" key="1">
    <source>
        <dbReference type="SAM" id="MobiDB-lite"/>
    </source>
</evidence>
<dbReference type="OrthoDB" id="4367081at2759"/>
<evidence type="ECO:0000313" key="2">
    <source>
        <dbReference type="EMBL" id="CDM36547.1"/>
    </source>
</evidence>
<dbReference type="EMBL" id="HG792019">
    <property type="protein sequence ID" value="CDM36547.1"/>
    <property type="molecule type" value="Genomic_DNA"/>
</dbReference>
<feature type="compositionally biased region" description="Acidic residues" evidence="1">
    <location>
        <begin position="31"/>
        <end position="49"/>
    </location>
</feature>
<accession>W6R418</accession>
<dbReference type="OMA" id="FHYSRAM"/>
<dbReference type="Gene3D" id="1.10.1170.10">
    <property type="entry name" value="Inhibitor Of Apoptosis Protein (2mihbC-IAP-1), Chain A"/>
    <property type="match status" value="1"/>
</dbReference>
<protein>
    <submittedName>
        <fullName evidence="2">Uncharacterized protein</fullName>
    </submittedName>
</protein>
<keyword evidence="3" id="KW-1185">Reference proteome</keyword>
<dbReference type="Proteomes" id="UP000030686">
    <property type="component" value="Unassembled WGS sequence"/>
</dbReference>